<proteinExistence type="predicted"/>
<accession>A0A3D9XXJ7</accession>
<feature type="transmembrane region" description="Helical" evidence="1">
    <location>
        <begin position="20"/>
        <end position="39"/>
    </location>
</feature>
<evidence type="ECO:0000256" key="1">
    <source>
        <dbReference type="SAM" id="Phobius"/>
    </source>
</evidence>
<evidence type="ECO:0000313" key="3">
    <source>
        <dbReference type="EMBL" id="REG46071.1"/>
    </source>
</evidence>
<evidence type="ECO:0000313" key="2">
    <source>
        <dbReference type="EMBL" id="REF72982.1"/>
    </source>
</evidence>
<gene>
    <name evidence="3" type="ORF">ATH84_101792</name>
    <name evidence="2" type="ORF">BDD41_1484</name>
</gene>
<evidence type="ECO:0000313" key="4">
    <source>
        <dbReference type="Proteomes" id="UP000256794"/>
    </source>
</evidence>
<comment type="caution">
    <text evidence="2">The sequence shown here is derived from an EMBL/GenBank/DDBJ whole genome shotgun (WGS) entry which is preliminary data.</text>
</comment>
<keyword evidence="1" id="KW-0472">Membrane</keyword>
<protein>
    <submittedName>
        <fullName evidence="2">Uncharacterized protein</fullName>
    </submittedName>
</protein>
<dbReference type="Proteomes" id="UP000256941">
    <property type="component" value="Unassembled WGS sequence"/>
</dbReference>
<dbReference type="EMBL" id="QUMX01000017">
    <property type="protein sequence ID" value="REG46071.1"/>
    <property type="molecule type" value="Genomic_DNA"/>
</dbReference>
<reference evidence="4 5" key="1">
    <citation type="submission" date="2018-08" db="EMBL/GenBank/DDBJ databases">
        <title>Genomic Encyclopedia of Archaeal and Bacterial Type Strains, Phase II (KMG-II): from individual species to whole genera.</title>
        <authorList>
            <person name="Goeker M."/>
        </authorList>
    </citation>
    <scope>NUCLEOTIDE SEQUENCE [LARGE SCALE GENOMIC DNA]</scope>
    <source>
        <strain evidence="2 5">DSM 17099</strain>
        <strain evidence="3 4">DSM 582</strain>
    </source>
</reference>
<name>A0A099FM40_PARVE</name>
<dbReference type="eggNOG" id="ENOG5033BNM">
    <property type="taxonomic scope" value="Bacteria"/>
</dbReference>
<dbReference type="Proteomes" id="UP000256794">
    <property type="component" value="Unassembled WGS sequence"/>
</dbReference>
<keyword evidence="1" id="KW-0812">Transmembrane</keyword>
<keyword evidence="4" id="KW-1185">Reference proteome</keyword>
<accession>A0A099FM40</accession>
<sequence length="62" mass="6926">MNNLIWLIRAARWARNPPSARTVALVLGVIAAGLLLAGLEHFGLWPDWATTERPRGIQLQRP</sequence>
<keyword evidence="1" id="KW-1133">Transmembrane helix</keyword>
<organism evidence="2 5">
    <name type="scientific">Paracoccus versutus</name>
    <name type="common">Thiobacillus versutus</name>
    <dbReference type="NCBI Taxonomy" id="34007"/>
    <lineage>
        <taxon>Bacteria</taxon>
        <taxon>Pseudomonadati</taxon>
        <taxon>Pseudomonadota</taxon>
        <taxon>Alphaproteobacteria</taxon>
        <taxon>Rhodobacterales</taxon>
        <taxon>Paracoccaceae</taxon>
        <taxon>Paracoccus</taxon>
    </lineage>
</organism>
<dbReference type="RefSeq" id="WP_036752516.1">
    <property type="nucleotide sequence ID" value="NZ_CP035287.1"/>
</dbReference>
<evidence type="ECO:0000313" key="5">
    <source>
        <dbReference type="Proteomes" id="UP000256941"/>
    </source>
</evidence>
<dbReference type="EMBL" id="QTUJ01000001">
    <property type="protein sequence ID" value="REF72982.1"/>
    <property type="molecule type" value="Genomic_DNA"/>
</dbReference>
<dbReference type="AlphaFoldDB" id="A0A099FM40"/>